<keyword evidence="2 6" id="KW-0812">Transmembrane</keyword>
<dbReference type="PANTHER" id="PTHR36834:SF1">
    <property type="entry name" value="INTEGRAL MEMBRANE PROTEIN"/>
    <property type="match status" value="1"/>
</dbReference>
<feature type="transmembrane region" description="Helical" evidence="6">
    <location>
        <begin position="218"/>
        <end position="243"/>
    </location>
</feature>
<feature type="transmembrane region" description="Helical" evidence="6">
    <location>
        <begin position="249"/>
        <end position="274"/>
    </location>
</feature>
<evidence type="ECO:0000259" key="8">
    <source>
        <dbReference type="Pfam" id="PF06271"/>
    </source>
</evidence>
<dbReference type="InterPro" id="IPR010432">
    <property type="entry name" value="RDD"/>
</dbReference>
<dbReference type="InterPro" id="IPR006976">
    <property type="entry name" value="VanZ-like"/>
</dbReference>
<dbReference type="EMBL" id="JBHSPW010000002">
    <property type="protein sequence ID" value="MFC5892209.1"/>
    <property type="molecule type" value="Genomic_DNA"/>
</dbReference>
<proteinExistence type="predicted"/>
<feature type="transmembrane region" description="Helical" evidence="6">
    <location>
        <begin position="111"/>
        <end position="129"/>
    </location>
</feature>
<dbReference type="Pfam" id="PF06271">
    <property type="entry name" value="RDD"/>
    <property type="match status" value="1"/>
</dbReference>
<protein>
    <submittedName>
        <fullName evidence="9">VanZ family protein</fullName>
    </submittedName>
</protein>
<evidence type="ECO:0000256" key="4">
    <source>
        <dbReference type="ARBA" id="ARBA00023136"/>
    </source>
</evidence>
<evidence type="ECO:0000313" key="9">
    <source>
        <dbReference type="EMBL" id="MFC5892209.1"/>
    </source>
</evidence>
<feature type="transmembrane region" description="Helical" evidence="6">
    <location>
        <begin position="136"/>
        <end position="163"/>
    </location>
</feature>
<feature type="transmembrane region" description="Helical" evidence="6">
    <location>
        <begin position="175"/>
        <end position="197"/>
    </location>
</feature>
<sequence length="476" mass="49694">MTGAYLLPLNTAAMLFPALALLLSVPVAIVLYRRHGIMTRWRTLSVVAFGYFAVSALCLVVVPLPSSAVDVCREFPTFKHPQWTPGMFVADMWKEAHHQVSFGALILHNSAFWQTVFNLLLLLPLGVFVRLHLRRGLLAATLAGFGASLFFELTQFTGLWGIYPCPYRLFAVDDLLANTAGASLGWAVVAPLARFLPELDTLDDRAMAAGNTIPLGRRLVALLLDVTGLLIVGPLVSLAVSVLRGTDAGLLTSVIVTVLWFVAVPWLTGGFTPGKRVLLLRLTARDGSRPQLGPLTLRALALAAPPLLLVLVMAALSLRVIGGDWSGGRLAMLALAAMAGCGVLVCLVLYLWAARSARRHPEGLGYHEIFSGVVNTSLPHGRARKRQRAGAAATADAGAAPEPEAAAADGAETEKTRAEAPGADASDERSAGPEAPEKPAGPAAPGTDSGAQAPGPDGPGAEESGSGASGKAPAGA</sequence>
<feature type="compositionally biased region" description="Basic and acidic residues" evidence="5">
    <location>
        <begin position="426"/>
        <end position="437"/>
    </location>
</feature>
<dbReference type="PANTHER" id="PTHR36834">
    <property type="entry name" value="MEMBRANE PROTEIN-RELATED"/>
    <property type="match status" value="1"/>
</dbReference>
<comment type="subcellular location">
    <subcellularLocation>
        <location evidence="1">Membrane</location>
        <topology evidence="1">Multi-pass membrane protein</topology>
    </subcellularLocation>
</comment>
<reference evidence="10" key="1">
    <citation type="journal article" date="2019" name="Int. J. Syst. Evol. Microbiol.">
        <title>The Global Catalogue of Microorganisms (GCM) 10K type strain sequencing project: providing services to taxonomists for standard genome sequencing and annotation.</title>
        <authorList>
            <consortium name="The Broad Institute Genomics Platform"/>
            <consortium name="The Broad Institute Genome Sequencing Center for Infectious Disease"/>
            <person name="Wu L."/>
            <person name="Ma J."/>
        </authorList>
    </citation>
    <scope>NUCLEOTIDE SEQUENCE [LARGE SCALE GENOMIC DNA]</scope>
    <source>
        <strain evidence="10">CGMCC 1.15809</strain>
    </source>
</reference>
<evidence type="ECO:0000256" key="2">
    <source>
        <dbReference type="ARBA" id="ARBA00022692"/>
    </source>
</evidence>
<keyword evidence="10" id="KW-1185">Reference proteome</keyword>
<feature type="transmembrane region" description="Helical" evidence="6">
    <location>
        <begin position="295"/>
        <end position="318"/>
    </location>
</feature>
<feature type="transmembrane region" description="Helical" evidence="6">
    <location>
        <begin position="44"/>
        <end position="64"/>
    </location>
</feature>
<keyword evidence="3 6" id="KW-1133">Transmembrane helix</keyword>
<keyword evidence="4 6" id="KW-0472">Membrane</keyword>
<dbReference type="Pfam" id="PF04892">
    <property type="entry name" value="VanZ"/>
    <property type="match status" value="1"/>
</dbReference>
<evidence type="ECO:0000256" key="6">
    <source>
        <dbReference type="SAM" id="Phobius"/>
    </source>
</evidence>
<evidence type="ECO:0000256" key="1">
    <source>
        <dbReference type="ARBA" id="ARBA00004141"/>
    </source>
</evidence>
<evidence type="ECO:0000259" key="7">
    <source>
        <dbReference type="Pfam" id="PF04892"/>
    </source>
</evidence>
<feature type="domain" description="RDD" evidence="8">
    <location>
        <begin position="214"/>
        <end position="353"/>
    </location>
</feature>
<dbReference type="Proteomes" id="UP001596241">
    <property type="component" value="Unassembled WGS sequence"/>
</dbReference>
<feature type="region of interest" description="Disordered" evidence="5">
    <location>
        <begin position="381"/>
        <end position="476"/>
    </location>
</feature>
<feature type="compositionally biased region" description="Low complexity" evidence="5">
    <location>
        <begin position="438"/>
        <end position="476"/>
    </location>
</feature>
<dbReference type="RefSeq" id="WP_345087344.1">
    <property type="nucleotide sequence ID" value="NZ_BAAAWG010000013.1"/>
</dbReference>
<evidence type="ECO:0000256" key="3">
    <source>
        <dbReference type="ARBA" id="ARBA00022989"/>
    </source>
</evidence>
<feature type="transmembrane region" description="Helical" evidence="6">
    <location>
        <begin position="12"/>
        <end position="32"/>
    </location>
</feature>
<feature type="domain" description="VanZ-like" evidence="7">
    <location>
        <begin position="51"/>
        <end position="189"/>
    </location>
</feature>
<evidence type="ECO:0000256" key="5">
    <source>
        <dbReference type="SAM" id="MobiDB-lite"/>
    </source>
</evidence>
<comment type="caution">
    <text evidence="9">The sequence shown here is derived from an EMBL/GenBank/DDBJ whole genome shotgun (WGS) entry which is preliminary data.</text>
</comment>
<feature type="transmembrane region" description="Helical" evidence="6">
    <location>
        <begin position="330"/>
        <end position="352"/>
    </location>
</feature>
<name>A0ABW1FH18_9ACTN</name>
<accession>A0ABW1FH18</accession>
<gene>
    <name evidence="9" type="ORF">ACFP3M_05190</name>
</gene>
<evidence type="ECO:0000313" key="10">
    <source>
        <dbReference type="Proteomes" id="UP001596241"/>
    </source>
</evidence>
<organism evidence="9 10">
    <name type="scientific">Streptomyces ramulosus</name>
    <dbReference type="NCBI Taxonomy" id="47762"/>
    <lineage>
        <taxon>Bacteria</taxon>
        <taxon>Bacillati</taxon>
        <taxon>Actinomycetota</taxon>
        <taxon>Actinomycetes</taxon>
        <taxon>Kitasatosporales</taxon>
        <taxon>Streptomycetaceae</taxon>
        <taxon>Streptomyces</taxon>
    </lineage>
</organism>
<dbReference type="InterPro" id="IPR053150">
    <property type="entry name" value="Teicoplanin_resist-assoc"/>
</dbReference>
<feature type="compositionally biased region" description="Low complexity" evidence="5">
    <location>
        <begin position="389"/>
        <end position="410"/>
    </location>
</feature>